<evidence type="ECO:0000313" key="1">
    <source>
        <dbReference type="EMBL" id="KII70651.1"/>
    </source>
</evidence>
<evidence type="ECO:0000313" key="2">
    <source>
        <dbReference type="Proteomes" id="UP000031668"/>
    </source>
</evidence>
<keyword evidence="2" id="KW-1185">Reference proteome</keyword>
<gene>
    <name evidence="1" type="ORF">RF11_06072</name>
</gene>
<accession>A0A0C2MTM3</accession>
<protein>
    <submittedName>
        <fullName evidence="1">Uncharacterized protein</fullName>
    </submittedName>
</protein>
<comment type="caution">
    <text evidence="1">The sequence shown here is derived from an EMBL/GenBank/DDBJ whole genome shotgun (WGS) entry which is preliminary data.</text>
</comment>
<dbReference type="EMBL" id="JWZT01002002">
    <property type="protein sequence ID" value="KII70651.1"/>
    <property type="molecule type" value="Genomic_DNA"/>
</dbReference>
<dbReference type="AlphaFoldDB" id="A0A0C2MTM3"/>
<sequence>MLEVIQALSRTKSLFTARTLVHLVDANRIATNWIHTPDGGHCTKETGLQKPLVLVTILDRVGDGAYKTRNDNIPPLLSKSAIAREILSKKYDVFKEYEKKKDY</sequence>
<dbReference type="Proteomes" id="UP000031668">
    <property type="component" value="Unassembled WGS sequence"/>
</dbReference>
<name>A0A0C2MTM3_THEKT</name>
<reference evidence="1 2" key="1">
    <citation type="journal article" date="2014" name="Genome Biol. Evol.">
        <title>The genome of the myxosporean Thelohanellus kitauei shows adaptations to nutrient acquisition within its fish host.</title>
        <authorList>
            <person name="Yang Y."/>
            <person name="Xiong J."/>
            <person name="Zhou Z."/>
            <person name="Huo F."/>
            <person name="Miao W."/>
            <person name="Ran C."/>
            <person name="Liu Y."/>
            <person name="Zhang J."/>
            <person name="Feng J."/>
            <person name="Wang M."/>
            <person name="Wang M."/>
            <person name="Wang L."/>
            <person name="Yao B."/>
        </authorList>
    </citation>
    <scope>NUCLEOTIDE SEQUENCE [LARGE SCALE GENOMIC DNA]</scope>
    <source>
        <strain evidence="1">Wuqing</strain>
    </source>
</reference>
<proteinExistence type="predicted"/>
<organism evidence="1 2">
    <name type="scientific">Thelohanellus kitauei</name>
    <name type="common">Myxosporean</name>
    <dbReference type="NCBI Taxonomy" id="669202"/>
    <lineage>
        <taxon>Eukaryota</taxon>
        <taxon>Metazoa</taxon>
        <taxon>Cnidaria</taxon>
        <taxon>Myxozoa</taxon>
        <taxon>Myxosporea</taxon>
        <taxon>Bivalvulida</taxon>
        <taxon>Platysporina</taxon>
        <taxon>Myxobolidae</taxon>
        <taxon>Thelohanellus</taxon>
    </lineage>
</organism>